<protein>
    <submittedName>
        <fullName evidence="1">Uncharacterized protein</fullName>
    </submittedName>
</protein>
<gene>
    <name evidence="1" type="ORF">HGI30_15640</name>
</gene>
<name>A0A6H2GZJ1_9BACL</name>
<dbReference type="KEGG" id="palr:HGI30_15640"/>
<evidence type="ECO:0000313" key="2">
    <source>
        <dbReference type="Proteomes" id="UP000502136"/>
    </source>
</evidence>
<dbReference type="EMBL" id="CP051428">
    <property type="protein sequence ID" value="QJC52854.1"/>
    <property type="molecule type" value="Genomic_DNA"/>
</dbReference>
<dbReference type="Proteomes" id="UP000502136">
    <property type="component" value="Chromosome"/>
</dbReference>
<accession>A0A6H2GZJ1</accession>
<dbReference type="RefSeq" id="WP_168908405.1">
    <property type="nucleotide sequence ID" value="NZ_CP051428.1"/>
</dbReference>
<organism evidence="1 2">
    <name type="scientific">Paenibacillus albicereus</name>
    <dbReference type="NCBI Taxonomy" id="2726185"/>
    <lineage>
        <taxon>Bacteria</taxon>
        <taxon>Bacillati</taxon>
        <taxon>Bacillota</taxon>
        <taxon>Bacilli</taxon>
        <taxon>Bacillales</taxon>
        <taxon>Paenibacillaceae</taxon>
        <taxon>Paenibacillus</taxon>
    </lineage>
</organism>
<sequence>MRIGRKQLMLDGAGRRLLQAERREALLLEDLEEDLEFAEDWACSAPAPARKQPEPERP</sequence>
<dbReference type="AlphaFoldDB" id="A0A6H2GZJ1"/>
<evidence type="ECO:0000313" key="1">
    <source>
        <dbReference type="EMBL" id="QJC52854.1"/>
    </source>
</evidence>
<proteinExistence type="predicted"/>
<keyword evidence="2" id="KW-1185">Reference proteome</keyword>
<reference evidence="1 2" key="1">
    <citation type="submission" date="2020-04" db="EMBL/GenBank/DDBJ databases">
        <title>Novel Paenibacillus strain UniB2 isolated from commercial digestive syrup.</title>
        <authorList>
            <person name="Thorat V."/>
            <person name="Kirdat K."/>
            <person name="Tiwarekar B."/>
            <person name="Yadav A."/>
        </authorList>
    </citation>
    <scope>NUCLEOTIDE SEQUENCE [LARGE SCALE GENOMIC DNA]</scope>
    <source>
        <strain evidence="1 2">UniB2</strain>
    </source>
</reference>